<reference evidence="4 5" key="1">
    <citation type="submission" date="2015-04" db="EMBL/GenBank/DDBJ databases">
        <authorList>
            <person name="Heijne W.H."/>
            <person name="Fedorova N.D."/>
            <person name="Nierman W.C."/>
            <person name="Vollebregt A.W."/>
            <person name="Zhao Z."/>
            <person name="Wu L."/>
            <person name="Kumar M."/>
            <person name="Stam H."/>
            <person name="van den Berg M.A."/>
            <person name="Pel H.J."/>
        </authorList>
    </citation>
    <scope>NUCLEOTIDE SEQUENCE [LARGE SCALE GENOMIC DNA]</scope>
    <source>
        <strain evidence="4 5">CBS 393.64</strain>
    </source>
</reference>
<keyword evidence="1" id="KW-0560">Oxidoreductase</keyword>
<dbReference type="Gene3D" id="2.30.110.10">
    <property type="entry name" value="Electron Transport, Fmn-binding Protein, Chain A"/>
    <property type="match status" value="1"/>
</dbReference>
<accession>A0A0F4YU59</accession>
<evidence type="ECO:0000313" key="4">
    <source>
        <dbReference type="EMBL" id="KKA21391.1"/>
    </source>
</evidence>
<dbReference type="GeneID" id="25316920"/>
<gene>
    <name evidence="4" type="ORF">T310_4572</name>
</gene>
<dbReference type="OrthoDB" id="2015405at2759"/>
<dbReference type="SUPFAM" id="SSF50475">
    <property type="entry name" value="FMN-binding split barrel"/>
    <property type="match status" value="1"/>
</dbReference>
<dbReference type="InterPro" id="IPR012349">
    <property type="entry name" value="Split_barrel_FMN-bd"/>
</dbReference>
<dbReference type="Pfam" id="PF01613">
    <property type="entry name" value="Flavin_Reduct"/>
    <property type="match status" value="1"/>
</dbReference>
<sequence>MKLLPSLPCTLYASRVSGCCRDIQLTSTTICRSSFILPPLSSPRSSRRQVSSSPFGKGSIQRQRRWLPVPSGSRNLYTNAAVDVKDTPESRNRKKEQEPSNTTNNRDQQDEDASSLSHKVRLLMRRVPHPVAIITASDRRALPPDSNKKPIFRGMTVSSFNTVTLSPEPVVSFNVRRPSETLNALQSSGRFLVHLLAPSAATAKLARDFSRGNENLQLYQKGGMGEFEFGGVNYGDDNEEEPLPILRRNNKKTKNNENSKGTLLAQESESESESVIDFPFIFECKYLPQQAIQVYDHTIVLGSVVRVIEQQHQHQHQQPQPQPQPQSTTGIQQQNKIKEKEEGNEFFCLTYADTRFWKMGDQI</sequence>
<dbReference type="AlphaFoldDB" id="A0A0F4YU59"/>
<dbReference type="PANTHER" id="PTHR30466">
    <property type="entry name" value="FLAVIN REDUCTASE"/>
    <property type="match status" value="1"/>
</dbReference>
<organism evidence="4 5">
    <name type="scientific">Rasamsonia emersonii (strain ATCC 16479 / CBS 393.64 / IMI 116815)</name>
    <dbReference type="NCBI Taxonomy" id="1408163"/>
    <lineage>
        <taxon>Eukaryota</taxon>
        <taxon>Fungi</taxon>
        <taxon>Dikarya</taxon>
        <taxon>Ascomycota</taxon>
        <taxon>Pezizomycotina</taxon>
        <taxon>Eurotiomycetes</taxon>
        <taxon>Eurotiomycetidae</taxon>
        <taxon>Eurotiales</taxon>
        <taxon>Trichocomaceae</taxon>
        <taxon>Rasamsonia</taxon>
    </lineage>
</organism>
<dbReference type="GO" id="GO:0042602">
    <property type="term" value="F:riboflavin reductase (NADPH) activity"/>
    <property type="evidence" value="ECO:0007669"/>
    <property type="project" value="TreeGrafter"/>
</dbReference>
<feature type="compositionally biased region" description="Low complexity" evidence="2">
    <location>
        <begin position="39"/>
        <end position="54"/>
    </location>
</feature>
<evidence type="ECO:0000313" key="5">
    <source>
        <dbReference type="Proteomes" id="UP000053958"/>
    </source>
</evidence>
<dbReference type="RefSeq" id="XP_013328003.1">
    <property type="nucleotide sequence ID" value="XM_013472549.1"/>
</dbReference>
<dbReference type="EMBL" id="LASV01000186">
    <property type="protein sequence ID" value="KKA21391.1"/>
    <property type="molecule type" value="Genomic_DNA"/>
</dbReference>
<dbReference type="InterPro" id="IPR002563">
    <property type="entry name" value="Flavin_Rdtase-like_dom"/>
</dbReference>
<dbReference type="PANTHER" id="PTHR30466:SF1">
    <property type="entry name" value="FMN REDUCTASE (NADH) RUTF"/>
    <property type="match status" value="1"/>
</dbReference>
<evidence type="ECO:0000259" key="3">
    <source>
        <dbReference type="SMART" id="SM00903"/>
    </source>
</evidence>
<dbReference type="InterPro" id="IPR050268">
    <property type="entry name" value="NADH-dep_flavin_reductase"/>
</dbReference>
<evidence type="ECO:0000256" key="2">
    <source>
        <dbReference type="SAM" id="MobiDB-lite"/>
    </source>
</evidence>
<dbReference type="SMART" id="SM00903">
    <property type="entry name" value="Flavin_Reduct"/>
    <property type="match status" value="1"/>
</dbReference>
<feature type="region of interest" description="Disordered" evidence="2">
    <location>
        <begin position="247"/>
        <end position="268"/>
    </location>
</feature>
<feature type="compositionally biased region" description="Basic and acidic residues" evidence="2">
    <location>
        <begin position="83"/>
        <end position="98"/>
    </location>
</feature>
<dbReference type="GO" id="GO:0010181">
    <property type="term" value="F:FMN binding"/>
    <property type="evidence" value="ECO:0007669"/>
    <property type="project" value="InterPro"/>
</dbReference>
<comment type="caution">
    <text evidence="4">The sequence shown here is derived from an EMBL/GenBank/DDBJ whole genome shotgun (WGS) entry which is preliminary data.</text>
</comment>
<feature type="region of interest" description="Disordered" evidence="2">
    <location>
        <begin position="39"/>
        <end position="116"/>
    </location>
</feature>
<proteinExistence type="predicted"/>
<feature type="region of interest" description="Disordered" evidence="2">
    <location>
        <begin position="311"/>
        <end position="337"/>
    </location>
</feature>
<name>A0A0F4YU59_RASE3</name>
<protein>
    <recommendedName>
        <fullName evidence="3">Flavin reductase like domain-containing protein</fullName>
    </recommendedName>
</protein>
<keyword evidence="5" id="KW-1185">Reference proteome</keyword>
<dbReference type="Proteomes" id="UP000053958">
    <property type="component" value="Unassembled WGS sequence"/>
</dbReference>
<feature type="domain" description="Flavin reductase like" evidence="3">
    <location>
        <begin position="124"/>
        <end position="313"/>
    </location>
</feature>
<dbReference type="STRING" id="1408163.A0A0F4YU59"/>
<evidence type="ECO:0000256" key="1">
    <source>
        <dbReference type="ARBA" id="ARBA00023002"/>
    </source>
</evidence>